<feature type="transmembrane region" description="Helical" evidence="1">
    <location>
        <begin position="12"/>
        <end position="37"/>
    </location>
</feature>
<dbReference type="EMBL" id="ANIK01000081">
    <property type="protein sequence ID" value="EMJ92634.1"/>
    <property type="molecule type" value="Genomic_DNA"/>
</dbReference>
<sequence length="139" mass="15313">MTLTTRKLLLRINGIMLIFAAIAGLFSMDILGIFFAKGPAARLFEGQEYIGIGSLEAHGLALILGVLLFRAEPTRSWHITAVAIHTLLGTANILLWQIFIVVDSLPMGYITTIMHWCFVLIQLIAAFQSEPDTDGERKG</sequence>
<keyword evidence="1" id="KW-0812">Transmembrane</keyword>
<protein>
    <submittedName>
        <fullName evidence="2">Uncharacterized protein</fullName>
    </submittedName>
</protein>
<evidence type="ECO:0000313" key="2">
    <source>
        <dbReference type="EMBL" id="EMJ92634.1"/>
    </source>
</evidence>
<dbReference type="Proteomes" id="UP000011988">
    <property type="component" value="Unassembled WGS sequence"/>
</dbReference>
<feature type="transmembrane region" description="Helical" evidence="1">
    <location>
        <begin position="81"/>
        <end position="102"/>
    </location>
</feature>
<gene>
    <name evidence="2" type="ORF">LEP1GSC194_3418</name>
</gene>
<name>M6CLN8_9LEPT</name>
<keyword evidence="1" id="KW-1133">Transmembrane helix</keyword>
<keyword evidence="1" id="KW-0472">Membrane</keyword>
<dbReference type="RefSeq" id="WP_017809698.1">
    <property type="nucleotide sequence ID" value="NZ_ANIK01000081.1"/>
</dbReference>
<dbReference type="OrthoDB" id="342586at2"/>
<dbReference type="PATRIC" id="fig|1218565.3.peg.3498"/>
<organism evidence="2 3">
    <name type="scientific">Leptospira alstonii serovar Sichuan str. 79601</name>
    <dbReference type="NCBI Taxonomy" id="1218565"/>
    <lineage>
        <taxon>Bacteria</taxon>
        <taxon>Pseudomonadati</taxon>
        <taxon>Spirochaetota</taxon>
        <taxon>Spirochaetia</taxon>
        <taxon>Leptospirales</taxon>
        <taxon>Leptospiraceae</taxon>
        <taxon>Leptospira</taxon>
    </lineage>
</organism>
<evidence type="ECO:0000256" key="1">
    <source>
        <dbReference type="SAM" id="Phobius"/>
    </source>
</evidence>
<comment type="caution">
    <text evidence="2">The sequence shown here is derived from an EMBL/GenBank/DDBJ whole genome shotgun (WGS) entry which is preliminary data.</text>
</comment>
<feature type="transmembrane region" description="Helical" evidence="1">
    <location>
        <begin position="108"/>
        <end position="127"/>
    </location>
</feature>
<proteinExistence type="predicted"/>
<accession>M6CLN8</accession>
<reference evidence="2 3" key="1">
    <citation type="submission" date="2013-01" db="EMBL/GenBank/DDBJ databases">
        <authorList>
            <person name="Harkins D.M."/>
            <person name="Durkin A.S."/>
            <person name="Brinkac L.M."/>
            <person name="Haft D.H."/>
            <person name="Selengut J.D."/>
            <person name="Sanka R."/>
            <person name="DePew J."/>
            <person name="Purushe J."/>
            <person name="Galloway R.L."/>
            <person name="Vinetz J.M."/>
            <person name="Sutton G.G."/>
            <person name="Nierman W.C."/>
            <person name="Fouts D.E."/>
        </authorList>
    </citation>
    <scope>NUCLEOTIDE SEQUENCE [LARGE SCALE GENOMIC DNA]</scope>
    <source>
        <strain evidence="2 3">79601</strain>
    </source>
</reference>
<evidence type="ECO:0000313" key="3">
    <source>
        <dbReference type="Proteomes" id="UP000011988"/>
    </source>
</evidence>
<dbReference type="AlphaFoldDB" id="M6CLN8"/>
<feature type="transmembrane region" description="Helical" evidence="1">
    <location>
        <begin position="49"/>
        <end position="69"/>
    </location>
</feature>